<dbReference type="Pfam" id="PF14226">
    <property type="entry name" value="DIOX_N"/>
    <property type="match status" value="1"/>
</dbReference>
<dbReference type="EMBL" id="JBAMMX010000014">
    <property type="protein sequence ID" value="KAK6927453.1"/>
    <property type="molecule type" value="Genomic_DNA"/>
</dbReference>
<dbReference type="GO" id="GO:0051213">
    <property type="term" value="F:dioxygenase activity"/>
    <property type="evidence" value="ECO:0007669"/>
    <property type="project" value="UniProtKB-KW"/>
</dbReference>
<dbReference type="InterPro" id="IPR027443">
    <property type="entry name" value="IPNS-like_sf"/>
</dbReference>
<sequence>MPIIDFSDPNVSKLVGLACETWGSFLLKNHSVPLNLKKSAESKARNLFSEKHYVHQVTGYGLARMSQFFSHDVMVNFQEKLKGLSEQLMLIILDYLGIPKGEMKRVGSNLANEFIPFLSRSDPNNRASHHTDTDTDADFLTILRQTSNPSRRLQIHRDGFGLHFPWYIDSYS</sequence>
<dbReference type="InterPro" id="IPR026992">
    <property type="entry name" value="DIOX_N"/>
</dbReference>
<dbReference type="Proteomes" id="UP001370490">
    <property type="component" value="Unassembled WGS sequence"/>
</dbReference>
<organism evidence="4 5">
    <name type="scientific">Dillenia turbinata</name>
    <dbReference type="NCBI Taxonomy" id="194707"/>
    <lineage>
        <taxon>Eukaryota</taxon>
        <taxon>Viridiplantae</taxon>
        <taxon>Streptophyta</taxon>
        <taxon>Embryophyta</taxon>
        <taxon>Tracheophyta</taxon>
        <taxon>Spermatophyta</taxon>
        <taxon>Magnoliopsida</taxon>
        <taxon>eudicotyledons</taxon>
        <taxon>Gunneridae</taxon>
        <taxon>Pentapetalae</taxon>
        <taxon>Dilleniales</taxon>
        <taxon>Dilleniaceae</taxon>
        <taxon>Dillenia</taxon>
    </lineage>
</organism>
<keyword evidence="4" id="KW-0560">Oxidoreductase</keyword>
<keyword evidence="4" id="KW-0223">Dioxygenase</keyword>
<evidence type="ECO:0000313" key="5">
    <source>
        <dbReference type="Proteomes" id="UP001370490"/>
    </source>
</evidence>
<proteinExistence type="predicted"/>
<evidence type="ECO:0000256" key="1">
    <source>
        <dbReference type="ARBA" id="ARBA00022723"/>
    </source>
</evidence>
<feature type="domain" description="Non-haem dioxygenase N-terminal" evidence="3">
    <location>
        <begin position="2"/>
        <end position="49"/>
    </location>
</feature>
<evidence type="ECO:0000313" key="4">
    <source>
        <dbReference type="EMBL" id="KAK6927453.1"/>
    </source>
</evidence>
<dbReference type="Gene3D" id="2.60.120.330">
    <property type="entry name" value="B-lactam Antibiotic, Isopenicillin N Synthase, Chain"/>
    <property type="match status" value="1"/>
</dbReference>
<comment type="caution">
    <text evidence="4">The sequence shown here is derived from an EMBL/GenBank/DDBJ whole genome shotgun (WGS) entry which is preliminary data.</text>
</comment>
<keyword evidence="5" id="KW-1185">Reference proteome</keyword>
<name>A0AAN8ZBE1_9MAGN</name>
<keyword evidence="2" id="KW-0408">Iron</keyword>
<reference evidence="4 5" key="1">
    <citation type="submission" date="2023-12" db="EMBL/GenBank/DDBJ databases">
        <title>A high-quality genome assembly for Dillenia turbinata (Dilleniales).</title>
        <authorList>
            <person name="Chanderbali A."/>
        </authorList>
    </citation>
    <scope>NUCLEOTIDE SEQUENCE [LARGE SCALE GENOMIC DNA]</scope>
    <source>
        <strain evidence="4">LSX21</strain>
        <tissue evidence="4">Leaf</tissue>
    </source>
</reference>
<dbReference type="GO" id="GO:0046872">
    <property type="term" value="F:metal ion binding"/>
    <property type="evidence" value="ECO:0007669"/>
    <property type="project" value="UniProtKB-KW"/>
</dbReference>
<dbReference type="InterPro" id="IPR050231">
    <property type="entry name" value="Iron_ascorbate_oxido_reductase"/>
</dbReference>
<evidence type="ECO:0000256" key="2">
    <source>
        <dbReference type="ARBA" id="ARBA00023004"/>
    </source>
</evidence>
<accession>A0AAN8ZBE1</accession>
<keyword evidence="1" id="KW-0479">Metal-binding</keyword>
<protein>
    <submittedName>
        <fullName evidence="4">Non-hem dioxygenase N-terminal domain</fullName>
    </submittedName>
</protein>
<evidence type="ECO:0000259" key="3">
    <source>
        <dbReference type="Pfam" id="PF14226"/>
    </source>
</evidence>
<dbReference type="AlphaFoldDB" id="A0AAN8ZBE1"/>
<dbReference type="SUPFAM" id="SSF51197">
    <property type="entry name" value="Clavaminate synthase-like"/>
    <property type="match status" value="1"/>
</dbReference>
<dbReference type="PANTHER" id="PTHR47990">
    <property type="entry name" value="2-OXOGLUTARATE (2OG) AND FE(II)-DEPENDENT OXYGENASE SUPERFAMILY PROTEIN-RELATED"/>
    <property type="match status" value="1"/>
</dbReference>
<gene>
    <name evidence="4" type="ORF">RJ641_006044</name>
</gene>